<reference evidence="1 2" key="1">
    <citation type="journal article" date="2015" name="Genome Announc.">
        <title>Expanding the biotechnology potential of lactobacilli through comparative genomics of 213 strains and associated genera.</title>
        <authorList>
            <person name="Sun Z."/>
            <person name="Harris H.M."/>
            <person name="McCann A."/>
            <person name="Guo C."/>
            <person name="Argimon S."/>
            <person name="Zhang W."/>
            <person name="Yang X."/>
            <person name="Jeffery I.B."/>
            <person name="Cooney J.C."/>
            <person name="Kagawa T.F."/>
            <person name="Liu W."/>
            <person name="Song Y."/>
            <person name="Salvetti E."/>
            <person name="Wrobel A."/>
            <person name="Rasinkangas P."/>
            <person name="Parkhill J."/>
            <person name="Rea M.C."/>
            <person name="O'Sullivan O."/>
            <person name="Ritari J."/>
            <person name="Douillard F.P."/>
            <person name="Paul Ross R."/>
            <person name="Yang R."/>
            <person name="Briner A.E."/>
            <person name="Felis G.E."/>
            <person name="de Vos W.M."/>
            <person name="Barrangou R."/>
            <person name="Klaenhammer T.R."/>
            <person name="Caufield P.W."/>
            <person name="Cui Y."/>
            <person name="Zhang H."/>
            <person name="O'Toole P.W."/>
        </authorList>
    </citation>
    <scope>NUCLEOTIDE SEQUENCE [LARGE SCALE GENOMIC DNA]</scope>
    <source>
        <strain evidence="1 2">DSM 16634</strain>
    </source>
</reference>
<dbReference type="RefSeq" id="WP_025087794.1">
    <property type="nucleotide sequence ID" value="NZ_AZFT01000049.1"/>
</dbReference>
<dbReference type="PATRIC" id="fig|1423724.4.peg.506"/>
<dbReference type="Proteomes" id="UP000051324">
    <property type="component" value="Unassembled WGS sequence"/>
</dbReference>
<dbReference type="EMBL" id="AZFT01000049">
    <property type="protein sequence ID" value="KRL84590.1"/>
    <property type="molecule type" value="Genomic_DNA"/>
</dbReference>
<keyword evidence="2" id="KW-1185">Reference proteome</keyword>
<gene>
    <name evidence="1" type="ORF">FC32_GL000482</name>
</gene>
<dbReference type="AlphaFoldDB" id="A0A0R1TUV3"/>
<name>A0A0R1TUV3_9LACO</name>
<sequence>MRKALVEDRIKKLMNFIPKKDIVYSSDPYVEGLTEEEIAYFDKRFEEENDKLTEWPEAFTGN</sequence>
<accession>A0A0R1TUV3</accession>
<protein>
    <submittedName>
        <fullName evidence="1">Uncharacterized protein</fullName>
    </submittedName>
</protein>
<proteinExistence type="predicted"/>
<comment type="caution">
    <text evidence="1">The sequence shown here is derived from an EMBL/GenBank/DDBJ whole genome shotgun (WGS) entry which is preliminary data.</text>
</comment>
<evidence type="ECO:0000313" key="2">
    <source>
        <dbReference type="Proteomes" id="UP000051324"/>
    </source>
</evidence>
<dbReference type="STRING" id="1423724.FC32_GL000482"/>
<evidence type="ECO:0000313" key="1">
    <source>
        <dbReference type="EMBL" id="KRL84590.1"/>
    </source>
</evidence>
<organism evidence="1 2">
    <name type="scientific">Ligilactobacillus apodemi DSM 16634 = JCM 16172</name>
    <dbReference type="NCBI Taxonomy" id="1423724"/>
    <lineage>
        <taxon>Bacteria</taxon>
        <taxon>Bacillati</taxon>
        <taxon>Bacillota</taxon>
        <taxon>Bacilli</taxon>
        <taxon>Lactobacillales</taxon>
        <taxon>Lactobacillaceae</taxon>
        <taxon>Ligilactobacillus</taxon>
    </lineage>
</organism>